<dbReference type="Proteomes" id="UP000003027">
    <property type="component" value="Unassembled WGS sequence"/>
</dbReference>
<comment type="caution">
    <text evidence="1">The sequence shown here is derived from an EMBL/GenBank/DDBJ whole genome shotgun (WGS) entry which is preliminary data.</text>
</comment>
<accession>A0ABM9YAH7</accession>
<gene>
    <name evidence="1" type="ORF">ymoll0001_2120</name>
</gene>
<keyword evidence="2" id="KW-1185">Reference proteome</keyword>
<evidence type="ECO:0000313" key="2">
    <source>
        <dbReference type="Proteomes" id="UP000003027"/>
    </source>
</evidence>
<name>A0ABM9YAH7_YERMW</name>
<evidence type="ECO:0000313" key="1">
    <source>
        <dbReference type="EMBL" id="EEQ10906.1"/>
    </source>
</evidence>
<reference evidence="1" key="1">
    <citation type="submission" date="2008-12" db="EMBL/GenBank/DDBJ databases">
        <title>Annotation of the Yersinia mollaretii ATCC 43969 genome.</title>
        <authorList>
            <person name="Read T.D."/>
            <person name="Akmal A."/>
            <person name="Bishop-Lilly K."/>
            <person name="Chen P.E."/>
            <person name="Cook C."/>
            <person name="Kiley M.P."/>
            <person name="Lentz S."/>
            <person name="Mateczun A."/>
            <person name="Nagarajan N."/>
            <person name="Nolan N."/>
            <person name="Osborne B.I."/>
            <person name="Pop M."/>
            <person name="Sozhamannan S."/>
            <person name="Stewart A.C."/>
            <person name="Sulakvelidze A."/>
            <person name="Thomason B."/>
            <person name="Willner K."/>
            <person name="Zwick M.E."/>
        </authorList>
    </citation>
    <scope>NUCLEOTIDE SEQUENCE [LARGE SCALE GENOMIC DNA]</scope>
    <source>
        <strain evidence="1">ATCC 43969</strain>
    </source>
</reference>
<proteinExistence type="predicted"/>
<organism evidence="1 2">
    <name type="scientific">Yersinia mollaretii (strain ATCC 43969 / DSM 18520 / CIP 103324 / CNY 7263 / WAIP 204)</name>
    <dbReference type="NCBI Taxonomy" id="349967"/>
    <lineage>
        <taxon>Bacteria</taxon>
        <taxon>Pseudomonadati</taxon>
        <taxon>Pseudomonadota</taxon>
        <taxon>Gammaproteobacteria</taxon>
        <taxon>Enterobacterales</taxon>
        <taxon>Yersiniaceae</taxon>
        <taxon>Yersinia</taxon>
    </lineage>
</organism>
<dbReference type="EMBL" id="AALD02000013">
    <property type="protein sequence ID" value="EEQ10906.1"/>
    <property type="molecule type" value="Genomic_DNA"/>
</dbReference>
<protein>
    <submittedName>
        <fullName evidence="1">Uncharacterized protein</fullName>
    </submittedName>
</protein>
<sequence length="41" mass="4523">MSKIIIAAKSPLFGYFLYYLGHSTDKLAAGDCKSLTERSPE</sequence>